<keyword evidence="3" id="KW-1185">Reference proteome</keyword>
<evidence type="ECO:0000256" key="1">
    <source>
        <dbReference type="SAM" id="Phobius"/>
    </source>
</evidence>
<keyword evidence="1" id="KW-0812">Transmembrane</keyword>
<dbReference type="Proteomes" id="UP000317243">
    <property type="component" value="Unassembled WGS sequence"/>
</dbReference>
<dbReference type="EMBL" id="SIHI01000135">
    <property type="protein sequence ID" value="TWT29160.1"/>
    <property type="molecule type" value="Genomic_DNA"/>
</dbReference>
<keyword evidence="1" id="KW-1133">Transmembrane helix</keyword>
<feature type="transmembrane region" description="Helical" evidence="1">
    <location>
        <begin position="51"/>
        <end position="73"/>
    </location>
</feature>
<sequence>MKNLNSPPAEESCRTKEPRQSVGIFLCVSLVLVLLGGIPFLLLFYGAIGAALLGVCVLATLISIQFLLFYPLWNSLNRESSSSRRIDDNC</sequence>
<evidence type="ECO:0000313" key="3">
    <source>
        <dbReference type="Proteomes" id="UP000317243"/>
    </source>
</evidence>
<name>A0A5C5UUG2_9PLAN</name>
<gene>
    <name evidence="2" type="ORF">KOR42_55540</name>
</gene>
<comment type="caution">
    <text evidence="2">The sequence shown here is derived from an EMBL/GenBank/DDBJ whole genome shotgun (WGS) entry which is preliminary data.</text>
</comment>
<dbReference type="AlphaFoldDB" id="A0A5C5UUG2"/>
<protein>
    <submittedName>
        <fullName evidence="2">Uncharacterized protein</fullName>
    </submittedName>
</protein>
<reference evidence="2 3" key="1">
    <citation type="submission" date="2019-02" db="EMBL/GenBank/DDBJ databases">
        <title>Deep-cultivation of Planctomycetes and their phenomic and genomic characterization uncovers novel biology.</title>
        <authorList>
            <person name="Wiegand S."/>
            <person name="Jogler M."/>
            <person name="Boedeker C."/>
            <person name="Pinto D."/>
            <person name="Vollmers J."/>
            <person name="Rivas-Marin E."/>
            <person name="Kohn T."/>
            <person name="Peeters S.H."/>
            <person name="Heuer A."/>
            <person name="Rast P."/>
            <person name="Oberbeckmann S."/>
            <person name="Bunk B."/>
            <person name="Jeske O."/>
            <person name="Meyerdierks A."/>
            <person name="Storesund J.E."/>
            <person name="Kallscheuer N."/>
            <person name="Luecker S."/>
            <person name="Lage O.M."/>
            <person name="Pohl T."/>
            <person name="Merkel B.J."/>
            <person name="Hornburger P."/>
            <person name="Mueller R.-W."/>
            <person name="Bruemmer F."/>
            <person name="Labrenz M."/>
            <person name="Spormann A.M."/>
            <person name="Op Den Camp H."/>
            <person name="Overmann J."/>
            <person name="Amann R."/>
            <person name="Jetten M.S.M."/>
            <person name="Mascher T."/>
            <person name="Medema M.H."/>
            <person name="Devos D.P."/>
            <person name="Kaster A.-K."/>
            <person name="Ovreas L."/>
            <person name="Rohde M."/>
            <person name="Galperin M.Y."/>
            <person name="Jogler C."/>
        </authorList>
    </citation>
    <scope>NUCLEOTIDE SEQUENCE [LARGE SCALE GENOMIC DNA]</scope>
    <source>
        <strain evidence="2 3">KOR42</strain>
    </source>
</reference>
<organism evidence="2 3">
    <name type="scientific">Thalassoglobus neptunius</name>
    <dbReference type="NCBI Taxonomy" id="1938619"/>
    <lineage>
        <taxon>Bacteria</taxon>
        <taxon>Pseudomonadati</taxon>
        <taxon>Planctomycetota</taxon>
        <taxon>Planctomycetia</taxon>
        <taxon>Planctomycetales</taxon>
        <taxon>Planctomycetaceae</taxon>
        <taxon>Thalassoglobus</taxon>
    </lineage>
</organism>
<feature type="transmembrane region" description="Helical" evidence="1">
    <location>
        <begin position="21"/>
        <end position="45"/>
    </location>
</feature>
<keyword evidence="1" id="KW-0472">Membrane</keyword>
<accession>A0A5C5UUG2</accession>
<evidence type="ECO:0000313" key="2">
    <source>
        <dbReference type="EMBL" id="TWT29160.1"/>
    </source>
</evidence>
<proteinExistence type="predicted"/>